<gene>
    <name evidence="2" type="ORF">KCH_53690</name>
</gene>
<sequence>MAVSTDPPRAGAALRAVLRSAVRSPLVRVAAVLLLVAGGAGGWWASSARAGSGLRGEVAFATGVPRGVYDRYGVLLKESMGSAMPGVKVRLDNSEGSVDNLERVVSGRDDFAIATADAVASFQGAGKPQLRAIARLYDDYMQLVVPADSQVRQLSDLRGLRVGVGQPKSGVNLVTRRLLEAAGLDPDKDVRSSMLGVGEAADQLHAKKLDAFFWSGGLPTAALTDLAEHTRIRIVPMGDLSDRLHQLEGGGMDAYRAATIPADAYPLVEPLRTPVPTVAVPNLLVTRADVDPALVEAVTRVVIDSRDRIGGEVHAAQLVDLRTAVYTDPLPLHEGAKRYYMSVKP</sequence>
<accession>A0A066YXS2</accession>
<dbReference type="OrthoDB" id="5582316at2"/>
<dbReference type="RefSeq" id="WP_035866753.1">
    <property type="nucleotide sequence ID" value="NZ_KK853997.1"/>
</dbReference>
<dbReference type="NCBIfam" id="TIGR02122">
    <property type="entry name" value="TRAP_TAXI"/>
    <property type="match status" value="1"/>
</dbReference>
<evidence type="ECO:0008006" key="4">
    <source>
        <dbReference type="Google" id="ProtNLM"/>
    </source>
</evidence>
<dbReference type="EMBL" id="JNBY01000099">
    <property type="protein sequence ID" value="KDN82896.1"/>
    <property type="molecule type" value="Genomic_DNA"/>
</dbReference>
<comment type="caution">
    <text evidence="2">The sequence shown here is derived from an EMBL/GenBank/DDBJ whole genome shotgun (WGS) entry which is preliminary data.</text>
</comment>
<name>A0A066YXS2_9ACTN</name>
<keyword evidence="3" id="KW-1185">Reference proteome</keyword>
<dbReference type="SUPFAM" id="SSF53850">
    <property type="entry name" value="Periplasmic binding protein-like II"/>
    <property type="match status" value="1"/>
</dbReference>
<dbReference type="Gene3D" id="3.40.190.10">
    <property type="entry name" value="Periplasmic binding protein-like II"/>
    <property type="match status" value="2"/>
</dbReference>
<keyword evidence="1" id="KW-1133">Transmembrane helix</keyword>
<proteinExistence type="predicted"/>
<evidence type="ECO:0000313" key="2">
    <source>
        <dbReference type="EMBL" id="KDN82896.1"/>
    </source>
</evidence>
<dbReference type="eggNOG" id="COG2358">
    <property type="taxonomic scope" value="Bacteria"/>
</dbReference>
<dbReference type="InterPro" id="IPR011852">
    <property type="entry name" value="TRAP_TAXI"/>
</dbReference>
<dbReference type="PANTHER" id="PTHR42941">
    <property type="entry name" value="SLL1037 PROTEIN"/>
    <property type="match status" value="1"/>
</dbReference>
<evidence type="ECO:0000313" key="3">
    <source>
        <dbReference type="Proteomes" id="UP000027178"/>
    </source>
</evidence>
<dbReference type="PATRIC" id="fig|1348663.4.peg.5197"/>
<evidence type="ECO:0000256" key="1">
    <source>
        <dbReference type="SAM" id="Phobius"/>
    </source>
</evidence>
<dbReference type="AlphaFoldDB" id="A0A066YXS2"/>
<reference evidence="2 3" key="1">
    <citation type="submission" date="2014-05" db="EMBL/GenBank/DDBJ databases">
        <title>Draft Genome Sequence of Kitasatospora cheerisanensis KCTC 2395.</title>
        <authorList>
            <person name="Nam D.H."/>
        </authorList>
    </citation>
    <scope>NUCLEOTIDE SEQUENCE [LARGE SCALE GENOMIC DNA]</scope>
    <source>
        <strain evidence="2 3">KCTC 2395</strain>
    </source>
</reference>
<dbReference type="Proteomes" id="UP000027178">
    <property type="component" value="Unassembled WGS sequence"/>
</dbReference>
<dbReference type="Pfam" id="PF16868">
    <property type="entry name" value="NMT1_3"/>
    <property type="match status" value="1"/>
</dbReference>
<feature type="transmembrane region" description="Helical" evidence="1">
    <location>
        <begin position="25"/>
        <end position="45"/>
    </location>
</feature>
<dbReference type="PANTHER" id="PTHR42941:SF1">
    <property type="entry name" value="SLL1037 PROTEIN"/>
    <property type="match status" value="1"/>
</dbReference>
<protein>
    <recommendedName>
        <fullName evidence="4">TAXI family TRAP transporter solute-binding subunit</fullName>
    </recommendedName>
</protein>
<dbReference type="HOGENOM" id="CLU_033215_0_0_11"/>
<organism evidence="2 3">
    <name type="scientific">Kitasatospora cheerisanensis KCTC 2395</name>
    <dbReference type="NCBI Taxonomy" id="1348663"/>
    <lineage>
        <taxon>Bacteria</taxon>
        <taxon>Bacillati</taxon>
        <taxon>Actinomycetota</taxon>
        <taxon>Actinomycetes</taxon>
        <taxon>Kitasatosporales</taxon>
        <taxon>Streptomycetaceae</taxon>
        <taxon>Kitasatospora</taxon>
    </lineage>
</organism>
<keyword evidence="1" id="KW-0472">Membrane</keyword>
<keyword evidence="1" id="KW-0812">Transmembrane</keyword>